<reference evidence="1 2" key="1">
    <citation type="submission" date="2021-05" db="EMBL/GenBank/DDBJ databases">
        <title>Genome Assembly of Synthetic Allotetraploid Brassica napus Reveals Homoeologous Exchanges between Subgenomes.</title>
        <authorList>
            <person name="Davis J.T."/>
        </authorList>
    </citation>
    <scope>NUCLEOTIDE SEQUENCE [LARGE SCALE GENOMIC DNA]</scope>
    <source>
        <strain evidence="2">cv. Da-Ae</strain>
        <tissue evidence="1">Seedling</tissue>
    </source>
</reference>
<evidence type="ECO:0000313" key="2">
    <source>
        <dbReference type="Proteomes" id="UP000824890"/>
    </source>
</evidence>
<keyword evidence="2" id="KW-1185">Reference proteome</keyword>
<sequence>MVTVETEPILKGIREEKETAKGFSDEIKGRVELLENEANLISVEGLDEGPEEAAKCILFLFMFLFQKHWEGEDEASVSVSVSEADESWTQSKPESSWLWLNVPGVDLVLFSHCLVFTTKRSGLVFIYQDHSLFKERQEWLGKV</sequence>
<organism evidence="1 2">
    <name type="scientific">Brassica napus</name>
    <name type="common">Rape</name>
    <dbReference type="NCBI Taxonomy" id="3708"/>
    <lineage>
        <taxon>Eukaryota</taxon>
        <taxon>Viridiplantae</taxon>
        <taxon>Streptophyta</taxon>
        <taxon>Embryophyta</taxon>
        <taxon>Tracheophyta</taxon>
        <taxon>Spermatophyta</taxon>
        <taxon>Magnoliopsida</taxon>
        <taxon>eudicotyledons</taxon>
        <taxon>Gunneridae</taxon>
        <taxon>Pentapetalae</taxon>
        <taxon>rosids</taxon>
        <taxon>malvids</taxon>
        <taxon>Brassicales</taxon>
        <taxon>Brassicaceae</taxon>
        <taxon>Brassiceae</taxon>
        <taxon>Brassica</taxon>
    </lineage>
</organism>
<proteinExistence type="predicted"/>
<accession>A0ABQ8CDN4</accession>
<evidence type="ECO:0000313" key="1">
    <source>
        <dbReference type="EMBL" id="KAH0914648.1"/>
    </source>
</evidence>
<name>A0ABQ8CDN4_BRANA</name>
<comment type="caution">
    <text evidence="1">The sequence shown here is derived from an EMBL/GenBank/DDBJ whole genome shotgun (WGS) entry which is preliminary data.</text>
</comment>
<dbReference type="EMBL" id="JAGKQM010000008">
    <property type="protein sequence ID" value="KAH0914648.1"/>
    <property type="molecule type" value="Genomic_DNA"/>
</dbReference>
<gene>
    <name evidence="1" type="ORF">HID58_029094</name>
</gene>
<dbReference type="Proteomes" id="UP000824890">
    <property type="component" value="Unassembled WGS sequence"/>
</dbReference>
<protein>
    <submittedName>
        <fullName evidence="1">Uncharacterized protein</fullName>
    </submittedName>
</protein>